<evidence type="ECO:0000256" key="4">
    <source>
        <dbReference type="ARBA" id="ARBA00022538"/>
    </source>
</evidence>
<feature type="transmembrane region" description="Helical" evidence="13">
    <location>
        <begin position="12"/>
        <end position="29"/>
    </location>
</feature>
<keyword evidence="6" id="KW-0631">Potassium channel</keyword>
<dbReference type="EMBL" id="BKCG01000001">
    <property type="protein sequence ID" value="GER58765.1"/>
    <property type="molecule type" value="Genomic_DNA"/>
</dbReference>
<sequence>MLKNYTFPKERVFTFTDAVFSIAITLLVLDIEMPSYNEYAETGFSTSLQYLVPDFIGFFVSFMVIALYWKFYLLISRYIKEFDEKLLSYNTMLLLFVVLLPFSTGFFVDNFDSSGPFTFYCANLVFIGLFLYLITRIVLKRAKIQLDPIDAQWLSFRALWAVLFWLLLMILSILWDSIWVKFFIPVIFLVQFVAKIYYNNKFKKAS</sequence>
<evidence type="ECO:0000313" key="15">
    <source>
        <dbReference type="Proteomes" id="UP000326509"/>
    </source>
</evidence>
<evidence type="ECO:0000256" key="11">
    <source>
        <dbReference type="ARBA" id="ARBA00023303"/>
    </source>
</evidence>
<organism evidence="14 15">
    <name type="scientific">Patiriisocius marinus</name>
    <dbReference type="NCBI Taxonomy" id="1397112"/>
    <lineage>
        <taxon>Bacteria</taxon>
        <taxon>Pseudomonadati</taxon>
        <taxon>Bacteroidota</taxon>
        <taxon>Flavobacteriia</taxon>
        <taxon>Flavobacteriales</taxon>
        <taxon>Flavobacteriaceae</taxon>
        <taxon>Patiriisocius</taxon>
    </lineage>
</organism>
<keyword evidence="9" id="KW-0406">Ion transport</keyword>
<evidence type="ECO:0000256" key="10">
    <source>
        <dbReference type="ARBA" id="ARBA00023136"/>
    </source>
</evidence>
<dbReference type="GO" id="GO:0015252">
    <property type="term" value="F:proton channel activity"/>
    <property type="evidence" value="ECO:0007669"/>
    <property type="project" value="InterPro"/>
</dbReference>
<keyword evidence="11" id="KW-0407">Ion channel</keyword>
<dbReference type="Pfam" id="PF06736">
    <property type="entry name" value="TMEM175"/>
    <property type="match status" value="1"/>
</dbReference>
<dbReference type="GO" id="GO:0005267">
    <property type="term" value="F:potassium channel activity"/>
    <property type="evidence" value="ECO:0007669"/>
    <property type="project" value="UniProtKB-KW"/>
</dbReference>
<dbReference type="RefSeq" id="WP_151672822.1">
    <property type="nucleotide sequence ID" value="NZ_BKCG01000001.1"/>
</dbReference>
<feature type="transmembrane region" description="Helical" evidence="13">
    <location>
        <begin position="179"/>
        <end position="198"/>
    </location>
</feature>
<feature type="transmembrane region" description="Helical" evidence="13">
    <location>
        <begin position="55"/>
        <end position="75"/>
    </location>
</feature>
<evidence type="ECO:0000256" key="3">
    <source>
        <dbReference type="ARBA" id="ARBA00022448"/>
    </source>
</evidence>
<evidence type="ECO:0000256" key="1">
    <source>
        <dbReference type="ARBA" id="ARBA00004141"/>
    </source>
</evidence>
<dbReference type="OrthoDB" id="7626281at2"/>
<feature type="transmembrane region" description="Helical" evidence="13">
    <location>
        <begin position="114"/>
        <end position="134"/>
    </location>
</feature>
<comment type="similarity">
    <text evidence="2">Belongs to the TMEM175 family.</text>
</comment>
<evidence type="ECO:0000256" key="13">
    <source>
        <dbReference type="SAM" id="Phobius"/>
    </source>
</evidence>
<keyword evidence="10 13" id="KW-0472">Membrane</keyword>
<evidence type="ECO:0000256" key="5">
    <source>
        <dbReference type="ARBA" id="ARBA00022692"/>
    </source>
</evidence>
<feature type="transmembrane region" description="Helical" evidence="13">
    <location>
        <begin position="87"/>
        <end position="108"/>
    </location>
</feature>
<evidence type="ECO:0000256" key="12">
    <source>
        <dbReference type="ARBA" id="ARBA00034430"/>
    </source>
</evidence>
<reference evidence="14 15" key="1">
    <citation type="submission" date="2019-08" db="EMBL/GenBank/DDBJ databases">
        <title>Draft genome sequence of Ulvibacter marinus type strain NBRC 109484.</title>
        <authorList>
            <person name="Kawano K."/>
            <person name="Ushijima N."/>
            <person name="Kihara M."/>
            <person name="Itoh H."/>
        </authorList>
    </citation>
    <scope>NUCLEOTIDE SEQUENCE [LARGE SCALE GENOMIC DNA]</scope>
    <source>
        <strain evidence="14 15">NBRC 109484</strain>
    </source>
</reference>
<proteinExistence type="inferred from homology"/>
<keyword evidence="5 13" id="KW-0812">Transmembrane</keyword>
<protein>
    <recommendedName>
        <fullName evidence="16">DUF1211 domain-containing protein</fullName>
    </recommendedName>
</protein>
<dbReference type="Proteomes" id="UP000326509">
    <property type="component" value="Unassembled WGS sequence"/>
</dbReference>
<gene>
    <name evidence="14" type="ORF">ULMA_08730</name>
</gene>
<feature type="transmembrane region" description="Helical" evidence="13">
    <location>
        <begin position="154"/>
        <end position="173"/>
    </location>
</feature>
<evidence type="ECO:0000256" key="6">
    <source>
        <dbReference type="ARBA" id="ARBA00022826"/>
    </source>
</evidence>
<evidence type="ECO:0000313" key="14">
    <source>
        <dbReference type="EMBL" id="GER58765.1"/>
    </source>
</evidence>
<keyword evidence="3" id="KW-0813">Transport</keyword>
<accession>A0A5J4IN13</accession>
<dbReference type="AlphaFoldDB" id="A0A5J4IN13"/>
<evidence type="ECO:0000256" key="7">
    <source>
        <dbReference type="ARBA" id="ARBA00022958"/>
    </source>
</evidence>
<dbReference type="InterPro" id="IPR010617">
    <property type="entry name" value="TMEM175-like"/>
</dbReference>
<keyword evidence="8 13" id="KW-1133">Transmembrane helix</keyword>
<name>A0A5J4IN13_9FLAO</name>
<comment type="subcellular location">
    <subcellularLocation>
        <location evidence="1">Membrane</location>
        <topology evidence="1">Multi-pass membrane protein</topology>
    </subcellularLocation>
</comment>
<keyword evidence="15" id="KW-1185">Reference proteome</keyword>
<evidence type="ECO:0000256" key="9">
    <source>
        <dbReference type="ARBA" id="ARBA00023065"/>
    </source>
</evidence>
<dbReference type="GO" id="GO:0016020">
    <property type="term" value="C:membrane"/>
    <property type="evidence" value="ECO:0007669"/>
    <property type="project" value="UniProtKB-SubCell"/>
</dbReference>
<comment type="catalytic activity">
    <reaction evidence="12">
        <text>K(+)(in) = K(+)(out)</text>
        <dbReference type="Rhea" id="RHEA:29463"/>
        <dbReference type="ChEBI" id="CHEBI:29103"/>
    </reaction>
</comment>
<keyword evidence="7" id="KW-0630">Potassium</keyword>
<evidence type="ECO:0000256" key="2">
    <source>
        <dbReference type="ARBA" id="ARBA00006920"/>
    </source>
</evidence>
<comment type="caution">
    <text evidence="14">The sequence shown here is derived from an EMBL/GenBank/DDBJ whole genome shotgun (WGS) entry which is preliminary data.</text>
</comment>
<evidence type="ECO:0000256" key="8">
    <source>
        <dbReference type="ARBA" id="ARBA00022989"/>
    </source>
</evidence>
<keyword evidence="4" id="KW-0633">Potassium transport</keyword>
<evidence type="ECO:0008006" key="16">
    <source>
        <dbReference type="Google" id="ProtNLM"/>
    </source>
</evidence>